<dbReference type="Gene3D" id="1.20.1270.90">
    <property type="entry name" value="AF1782-like"/>
    <property type="match status" value="1"/>
</dbReference>
<dbReference type="Proteomes" id="UP001292913">
    <property type="component" value="Unassembled WGS sequence"/>
</dbReference>
<dbReference type="InterPro" id="IPR013320">
    <property type="entry name" value="ConA-like_dom_sf"/>
</dbReference>
<protein>
    <submittedName>
        <fullName evidence="2">DUF4972 domain-containing protein</fullName>
    </submittedName>
</protein>
<dbReference type="RefSeq" id="WP_234133706.1">
    <property type="nucleotide sequence ID" value="NZ_JARZAK010000011.1"/>
</dbReference>
<name>A0ABU5HWL7_9BACE</name>
<gene>
    <name evidence="2" type="ORF">QHG74_16340</name>
</gene>
<dbReference type="Pfam" id="PF16342">
    <property type="entry name" value="DUF4972"/>
    <property type="match status" value="1"/>
</dbReference>
<accession>A0ABU5HWL7</accession>
<dbReference type="Gene3D" id="2.60.120.200">
    <property type="match status" value="1"/>
</dbReference>
<sequence>MKTKLFNIKPQAIVILSYLLLALFFVGCSEDECQSTPINANEETEIFIERLESIITDIKSLRDESTYGEKKGDYPETSKELLDNEITRLEEVLTKMKENSKKLTASEMDRIIIESNEVKSNFKSTIRLEDYVPAPAELYVQGREGGYIDFGVHPEFSRFGNDGQQKFTVEFWLKLDYIDQTTYILSTFIENYANGIRKGWGVNKWNGRFRMTYGTKDLDLFEPGYSFDGNYDKWVHVAIVTDETLGALTTKMYLNGNEVASQQSDKPDRYYISNDNGIPMVAFTQLTPEGVTKTNEAANGSMKHIHIWSTAKTGEEIQKLYSGETEVTGEEPDLICGWTLNSIPKDNNNIKDLTGKYTAKLIGAYQWNEIPN</sequence>
<reference evidence="2 3" key="1">
    <citation type="submission" date="2023-04" db="EMBL/GenBank/DDBJ databases">
        <title>Bacteroides pacosi sp. nov., isolated from the fecal material of an alpaca.</title>
        <authorList>
            <person name="Miller S."/>
            <person name="Hendry M."/>
            <person name="King J."/>
            <person name="Sankaranarayanan K."/>
            <person name="Lawson P.A."/>
        </authorList>
    </citation>
    <scope>NUCLEOTIDE SEQUENCE [LARGE SCALE GENOMIC DNA]</scope>
    <source>
        <strain evidence="2 3">A2-P53</strain>
    </source>
</reference>
<evidence type="ECO:0000313" key="3">
    <source>
        <dbReference type="Proteomes" id="UP001292913"/>
    </source>
</evidence>
<organism evidence="2 3">
    <name type="scientific">Bacteroides vicugnae</name>
    <dbReference type="NCBI Taxonomy" id="3037989"/>
    <lineage>
        <taxon>Bacteria</taxon>
        <taxon>Pseudomonadati</taxon>
        <taxon>Bacteroidota</taxon>
        <taxon>Bacteroidia</taxon>
        <taxon>Bacteroidales</taxon>
        <taxon>Bacteroidaceae</taxon>
        <taxon>Bacteroides</taxon>
    </lineage>
</organism>
<comment type="caution">
    <text evidence="2">The sequence shown here is derived from an EMBL/GenBank/DDBJ whole genome shotgun (WGS) entry which is preliminary data.</text>
</comment>
<keyword evidence="3" id="KW-1185">Reference proteome</keyword>
<dbReference type="EMBL" id="JARZAK010000011">
    <property type="protein sequence ID" value="MDY7259280.1"/>
    <property type="molecule type" value="Genomic_DNA"/>
</dbReference>
<keyword evidence="1" id="KW-0175">Coiled coil</keyword>
<evidence type="ECO:0000313" key="2">
    <source>
        <dbReference type="EMBL" id="MDY7259280.1"/>
    </source>
</evidence>
<dbReference type="InterPro" id="IPR032510">
    <property type="entry name" value="DUF4972"/>
</dbReference>
<feature type="coiled-coil region" evidence="1">
    <location>
        <begin position="79"/>
        <end position="106"/>
    </location>
</feature>
<evidence type="ECO:0000256" key="1">
    <source>
        <dbReference type="SAM" id="Coils"/>
    </source>
</evidence>
<proteinExistence type="predicted"/>
<dbReference type="Pfam" id="PF13385">
    <property type="entry name" value="Laminin_G_3"/>
    <property type="match status" value="1"/>
</dbReference>
<dbReference type="SUPFAM" id="SSF49899">
    <property type="entry name" value="Concanavalin A-like lectins/glucanases"/>
    <property type="match status" value="1"/>
</dbReference>
<dbReference type="PROSITE" id="PS51257">
    <property type="entry name" value="PROKAR_LIPOPROTEIN"/>
    <property type="match status" value="1"/>
</dbReference>